<dbReference type="PANTHER" id="PTHR42804:SF1">
    <property type="entry name" value="ALDEHYDE DEHYDROGENASE-RELATED"/>
    <property type="match status" value="1"/>
</dbReference>
<dbReference type="Proteomes" id="UP000076077">
    <property type="component" value="Chromosome"/>
</dbReference>
<dbReference type="InterPro" id="IPR016162">
    <property type="entry name" value="Ald_DH_N"/>
</dbReference>
<reference evidence="7" key="3">
    <citation type="submission" date="2022-11" db="EMBL/GenBank/DDBJ databases">
        <title>Chitin-degrading and fungicidal potential of chitinolytic bacterial strains from marine environment of the Pacific Ocean regions.</title>
        <authorList>
            <person name="Pentekhina I."/>
            <person name="Nedashkovskaya O."/>
            <person name="Seitkalieva A."/>
            <person name="Podvolotskaya A."/>
            <person name="Tekutyeva L."/>
            <person name="Balabanova L."/>
        </authorList>
    </citation>
    <scope>NUCLEOTIDE SEQUENCE</scope>
    <source>
        <strain evidence="7">KMM 6838</strain>
    </source>
</reference>
<dbReference type="OrthoDB" id="5887723at2"/>
<gene>
    <name evidence="6" type="ORF">A3224_05955</name>
    <name evidence="7" type="ORF">OQJ68_03845</name>
</gene>
<proteinExistence type="inferred from homology"/>
<comment type="similarity">
    <text evidence="1">Belongs to the aldehyde dehydrogenase family.</text>
</comment>
<dbReference type="SUPFAM" id="SSF53720">
    <property type="entry name" value="ALDH-like"/>
    <property type="match status" value="1"/>
</dbReference>
<dbReference type="STRING" id="252514.A3224_05955"/>
<dbReference type="GeneID" id="76607595"/>
<dbReference type="RefSeq" id="WP_067152525.1">
    <property type="nucleotide sequence ID" value="NZ_CP014864.1"/>
</dbReference>
<evidence type="ECO:0000259" key="5">
    <source>
        <dbReference type="Pfam" id="PF00171"/>
    </source>
</evidence>
<organism evidence="6 8">
    <name type="scientific">Microbulbifer thermotolerans</name>
    <dbReference type="NCBI Taxonomy" id="252514"/>
    <lineage>
        <taxon>Bacteria</taxon>
        <taxon>Pseudomonadati</taxon>
        <taxon>Pseudomonadota</taxon>
        <taxon>Gammaproteobacteria</taxon>
        <taxon>Cellvibrionales</taxon>
        <taxon>Microbulbiferaceae</taxon>
        <taxon>Microbulbifer</taxon>
    </lineage>
</organism>
<evidence type="ECO:0000256" key="1">
    <source>
        <dbReference type="ARBA" id="ARBA00009986"/>
    </source>
</evidence>
<dbReference type="CDD" id="cd07138">
    <property type="entry name" value="ALDH_CddD_SSP0762"/>
    <property type="match status" value="1"/>
</dbReference>
<name>A0A143HL18_MICTH</name>
<dbReference type="AlphaFoldDB" id="A0A143HL18"/>
<evidence type="ECO:0000256" key="4">
    <source>
        <dbReference type="ARBA" id="ARBA00049194"/>
    </source>
</evidence>
<dbReference type="KEGG" id="mthd:A3224_05955"/>
<dbReference type="EMBL" id="JAPHQB010000004">
    <property type="protein sequence ID" value="MCX2800913.1"/>
    <property type="molecule type" value="Genomic_DNA"/>
</dbReference>
<evidence type="ECO:0000313" key="7">
    <source>
        <dbReference type="EMBL" id="MCX2800913.1"/>
    </source>
</evidence>
<dbReference type="InterPro" id="IPR016160">
    <property type="entry name" value="Ald_DH_CS_CYS"/>
</dbReference>
<evidence type="ECO:0000313" key="8">
    <source>
        <dbReference type="Proteomes" id="UP000076077"/>
    </source>
</evidence>
<protein>
    <recommendedName>
        <fullName evidence="3">aldehyde dehydrogenase (NAD(+))</fullName>
        <ecNumber evidence="3">1.2.1.3</ecNumber>
    </recommendedName>
</protein>
<dbReference type="EMBL" id="CP014864">
    <property type="protein sequence ID" value="AMX02186.1"/>
    <property type="molecule type" value="Genomic_DNA"/>
</dbReference>
<evidence type="ECO:0000256" key="2">
    <source>
        <dbReference type="ARBA" id="ARBA00023002"/>
    </source>
</evidence>
<dbReference type="EC" id="1.2.1.3" evidence="3"/>
<dbReference type="InterPro" id="IPR016161">
    <property type="entry name" value="Ald_DH/histidinol_DH"/>
</dbReference>
<accession>A0A143HL18</accession>
<reference evidence="8" key="2">
    <citation type="submission" date="2016-03" db="EMBL/GenBank/DDBJ databases">
        <authorList>
            <person name="Lee Y.-S."/>
            <person name="Choi Y.-L."/>
        </authorList>
    </citation>
    <scope>NUCLEOTIDE SEQUENCE [LARGE SCALE GENOMIC DNA]</scope>
    <source>
        <strain evidence="8">DAU221</strain>
    </source>
</reference>
<dbReference type="InterPro" id="IPR015590">
    <property type="entry name" value="Aldehyde_DH_dom"/>
</dbReference>
<reference evidence="6" key="1">
    <citation type="submission" date="2016-03" db="EMBL/GenBank/DDBJ databases">
        <authorList>
            <person name="Ploux O."/>
        </authorList>
    </citation>
    <scope>NUCLEOTIDE SEQUENCE [LARGE SCALE GENOMIC DNA]</scope>
    <source>
        <strain evidence="6">DAU221</strain>
    </source>
</reference>
<comment type="catalytic activity">
    <reaction evidence="4">
        <text>an aldehyde + NAD(+) + H2O = a carboxylate + NADH + 2 H(+)</text>
        <dbReference type="Rhea" id="RHEA:16185"/>
        <dbReference type="ChEBI" id="CHEBI:15377"/>
        <dbReference type="ChEBI" id="CHEBI:15378"/>
        <dbReference type="ChEBI" id="CHEBI:17478"/>
        <dbReference type="ChEBI" id="CHEBI:29067"/>
        <dbReference type="ChEBI" id="CHEBI:57540"/>
        <dbReference type="ChEBI" id="CHEBI:57945"/>
        <dbReference type="EC" id="1.2.1.3"/>
    </reaction>
</comment>
<dbReference type="PROSITE" id="PS00070">
    <property type="entry name" value="ALDEHYDE_DEHYDR_CYS"/>
    <property type="match status" value="1"/>
</dbReference>
<dbReference type="GO" id="GO:0004029">
    <property type="term" value="F:aldehyde dehydrogenase (NAD+) activity"/>
    <property type="evidence" value="ECO:0007669"/>
    <property type="project" value="UniProtKB-EC"/>
</dbReference>
<evidence type="ECO:0000313" key="6">
    <source>
        <dbReference type="EMBL" id="AMX02186.1"/>
    </source>
</evidence>
<dbReference type="InterPro" id="IPR016163">
    <property type="entry name" value="Ald_DH_C"/>
</dbReference>
<dbReference type="Proteomes" id="UP001209730">
    <property type="component" value="Unassembled WGS sequence"/>
</dbReference>
<feature type="domain" description="Aldehyde dehydrogenase" evidence="5">
    <location>
        <begin position="18"/>
        <end position="473"/>
    </location>
</feature>
<sequence>MTDFYKLKTDKLFIDGSWQDSRSGVLHPVINPANEAVICEVVQGSAEDVDHAVAAARAAFRRWRNTSAVDRTELLNAIADGMERRKEDLIQAVSQALGCPAHICKWLHVEGPIYAMRYYAQHTDILDKTEKAGHSLVMREPIGVCGFITPWNYPLHQFVGKVAPALAAGCTMICKPSEITPLQDYVMAEIIESAGLPPGVFNLVPGAGPVVGAALSAHPDIDMVSFTGSTRAGIEVAKAAAPTVKRVTQELGGKSPLIITADADLEAAVRWGCEDVFINSGQTCTALTRMLIPAEHYDAAVAIAKNVAEGVTLGTGPDAFMGPLSSARQRDIVRGYIEKGLAEGARLVTGGAEPPVQFEQGFYVKPTVFADVNNEMTIAREEIFGPVICLIPYGDMEEAIRIANDTDYGLSSGVWAKDPESALPIARRLEAGLCFVNGGEFNYDAPFGGYKRSGNGREFGQAGLDEFIELKSVQLPA</sequence>
<keyword evidence="8" id="KW-1185">Reference proteome</keyword>
<evidence type="ECO:0000256" key="3">
    <source>
        <dbReference type="ARBA" id="ARBA00024226"/>
    </source>
</evidence>
<dbReference type="FunFam" id="3.40.605.10:FF:000007">
    <property type="entry name" value="NAD/NADP-dependent betaine aldehyde dehydrogenase"/>
    <property type="match status" value="1"/>
</dbReference>
<dbReference type="Gene3D" id="3.40.309.10">
    <property type="entry name" value="Aldehyde Dehydrogenase, Chain A, domain 2"/>
    <property type="match status" value="1"/>
</dbReference>
<dbReference type="Pfam" id="PF00171">
    <property type="entry name" value="Aldedh"/>
    <property type="match status" value="1"/>
</dbReference>
<dbReference type="PANTHER" id="PTHR42804">
    <property type="entry name" value="ALDEHYDE DEHYDROGENASE"/>
    <property type="match status" value="1"/>
</dbReference>
<dbReference type="Gene3D" id="3.40.605.10">
    <property type="entry name" value="Aldehyde Dehydrogenase, Chain A, domain 1"/>
    <property type="match status" value="1"/>
</dbReference>
<keyword evidence="2" id="KW-0560">Oxidoreductase</keyword>